<dbReference type="Proteomes" id="UP001497535">
    <property type="component" value="Unassembled WGS sequence"/>
</dbReference>
<reference evidence="1" key="1">
    <citation type="submission" date="2023-11" db="EMBL/GenBank/DDBJ databases">
        <authorList>
            <person name="Poullet M."/>
        </authorList>
    </citation>
    <scope>NUCLEOTIDE SEQUENCE</scope>
    <source>
        <strain evidence="1">E1834</strain>
    </source>
</reference>
<evidence type="ECO:0000313" key="2">
    <source>
        <dbReference type="Proteomes" id="UP001497535"/>
    </source>
</evidence>
<organism evidence="1 2">
    <name type="scientific">Meloidogyne enterolobii</name>
    <name type="common">Root-knot nematode worm</name>
    <name type="synonym">Meloidogyne mayaguensis</name>
    <dbReference type="NCBI Taxonomy" id="390850"/>
    <lineage>
        <taxon>Eukaryota</taxon>
        <taxon>Metazoa</taxon>
        <taxon>Ecdysozoa</taxon>
        <taxon>Nematoda</taxon>
        <taxon>Chromadorea</taxon>
        <taxon>Rhabditida</taxon>
        <taxon>Tylenchina</taxon>
        <taxon>Tylenchomorpha</taxon>
        <taxon>Tylenchoidea</taxon>
        <taxon>Meloidogynidae</taxon>
        <taxon>Meloidogyninae</taxon>
        <taxon>Meloidogyne</taxon>
    </lineage>
</organism>
<evidence type="ECO:0000313" key="1">
    <source>
        <dbReference type="EMBL" id="CAK5084707.1"/>
    </source>
</evidence>
<comment type="caution">
    <text evidence="1">The sequence shown here is derived from an EMBL/GenBank/DDBJ whole genome shotgun (WGS) entry which is preliminary data.</text>
</comment>
<accession>A0ACB0ZZV1</accession>
<gene>
    <name evidence="1" type="ORF">MENTE1834_LOCUS32109</name>
</gene>
<protein>
    <submittedName>
        <fullName evidence="1">Uncharacterized protein</fullName>
    </submittedName>
</protein>
<proteinExistence type="predicted"/>
<dbReference type="EMBL" id="CAVMJV010000054">
    <property type="protein sequence ID" value="CAK5084707.1"/>
    <property type="molecule type" value="Genomic_DNA"/>
</dbReference>
<sequence>MLHIPKSENFFLRFASEIKRDKFVRNFCPQNLSANFSPQIFCLHIFIRKFLFAFLSINITNHFSYKKSRGNTKRTCKERLKRGAFPKQCKKSRETIKKLNDHRCLPPIFCL</sequence>
<name>A0ACB0ZZV1_MELEN</name>
<keyword evidence="2" id="KW-1185">Reference proteome</keyword>